<keyword evidence="5" id="KW-0472">Membrane</keyword>
<keyword evidence="6" id="KW-0675">Receptor</keyword>
<evidence type="ECO:0000256" key="6">
    <source>
        <dbReference type="ARBA" id="ARBA00023170"/>
    </source>
</evidence>
<dbReference type="Proteomes" id="UP000237347">
    <property type="component" value="Unassembled WGS sequence"/>
</dbReference>
<dbReference type="AlphaFoldDB" id="A0AAW0IQA1"/>
<protein>
    <submittedName>
        <fullName evidence="8">Protein suppressor of npr1-1 constitutive 4</fullName>
    </submittedName>
</protein>
<dbReference type="Gene3D" id="3.80.10.10">
    <property type="entry name" value="Ribonuclease Inhibitor"/>
    <property type="match status" value="1"/>
</dbReference>
<evidence type="ECO:0000313" key="9">
    <source>
        <dbReference type="Proteomes" id="UP000237347"/>
    </source>
</evidence>
<organism evidence="8 9">
    <name type="scientific">Quercus suber</name>
    <name type="common">Cork oak</name>
    <dbReference type="NCBI Taxonomy" id="58331"/>
    <lineage>
        <taxon>Eukaryota</taxon>
        <taxon>Viridiplantae</taxon>
        <taxon>Streptophyta</taxon>
        <taxon>Embryophyta</taxon>
        <taxon>Tracheophyta</taxon>
        <taxon>Spermatophyta</taxon>
        <taxon>Magnoliopsida</taxon>
        <taxon>eudicotyledons</taxon>
        <taxon>Gunneridae</taxon>
        <taxon>Pentapetalae</taxon>
        <taxon>rosids</taxon>
        <taxon>fabids</taxon>
        <taxon>Fagales</taxon>
        <taxon>Fagaceae</taxon>
        <taxon>Quercus</taxon>
    </lineage>
</organism>
<keyword evidence="9" id="KW-1185">Reference proteome</keyword>
<reference evidence="8 9" key="1">
    <citation type="journal article" date="2018" name="Sci. Data">
        <title>The draft genome sequence of cork oak.</title>
        <authorList>
            <person name="Ramos A.M."/>
            <person name="Usie A."/>
            <person name="Barbosa P."/>
            <person name="Barros P.M."/>
            <person name="Capote T."/>
            <person name="Chaves I."/>
            <person name="Simoes F."/>
            <person name="Abreu I."/>
            <person name="Carrasquinho I."/>
            <person name="Faro C."/>
            <person name="Guimaraes J.B."/>
            <person name="Mendonca D."/>
            <person name="Nobrega F."/>
            <person name="Rodrigues L."/>
            <person name="Saibo N.J.M."/>
            <person name="Varela M.C."/>
            <person name="Egas C."/>
            <person name="Matos J."/>
            <person name="Miguel C.M."/>
            <person name="Oliveira M.M."/>
            <person name="Ricardo C.P."/>
            <person name="Goncalves S."/>
        </authorList>
    </citation>
    <scope>NUCLEOTIDE SEQUENCE [LARGE SCALE GENOMIC DNA]</scope>
    <source>
        <strain evidence="9">cv. HL8</strain>
    </source>
</reference>
<dbReference type="InterPro" id="IPR046956">
    <property type="entry name" value="RLP23-like"/>
</dbReference>
<sequence length="171" mass="19373">MSFHAGLVTIDIAKNDFVGSIPSWIGHRLSSLVILNLRSINFQGYIPEELYSLTSLQILDLSHNKLFGSMPRCVHNFSAMATNLWSLLKNLKFVKTFASVNLVLKAYLWHVDETDYLPGHEEELEDFANDVPLSVSYSYDPVTQFLNYIDNGNFSINGVLADIPLILHQRL</sequence>
<keyword evidence="2" id="KW-0812">Transmembrane</keyword>
<evidence type="ECO:0000256" key="4">
    <source>
        <dbReference type="ARBA" id="ARBA00022989"/>
    </source>
</evidence>
<dbReference type="GO" id="GO:0016020">
    <property type="term" value="C:membrane"/>
    <property type="evidence" value="ECO:0007669"/>
    <property type="project" value="UniProtKB-SubCell"/>
</dbReference>
<evidence type="ECO:0000256" key="3">
    <source>
        <dbReference type="ARBA" id="ARBA00022729"/>
    </source>
</evidence>
<keyword evidence="3" id="KW-0732">Signal</keyword>
<gene>
    <name evidence="8" type="ORF">CFP56_043885</name>
</gene>
<dbReference type="InterPro" id="IPR032675">
    <property type="entry name" value="LRR_dom_sf"/>
</dbReference>
<dbReference type="SUPFAM" id="SSF52058">
    <property type="entry name" value="L domain-like"/>
    <property type="match status" value="1"/>
</dbReference>
<evidence type="ECO:0000313" key="8">
    <source>
        <dbReference type="EMBL" id="KAK7816655.1"/>
    </source>
</evidence>
<proteinExistence type="predicted"/>
<dbReference type="EMBL" id="PKMF04000928">
    <property type="protein sequence ID" value="KAK7816655.1"/>
    <property type="molecule type" value="Genomic_DNA"/>
</dbReference>
<keyword evidence="4" id="KW-1133">Transmembrane helix</keyword>
<comment type="caution">
    <text evidence="8">The sequence shown here is derived from an EMBL/GenBank/DDBJ whole genome shotgun (WGS) entry which is preliminary data.</text>
</comment>
<dbReference type="Pfam" id="PF13855">
    <property type="entry name" value="LRR_8"/>
    <property type="match status" value="1"/>
</dbReference>
<dbReference type="PANTHER" id="PTHR48063:SF98">
    <property type="entry name" value="LRR RECEPTOR-LIKE SERINE_THREONINE-PROTEIN KINASE FLS2"/>
    <property type="match status" value="1"/>
</dbReference>
<evidence type="ECO:0000256" key="2">
    <source>
        <dbReference type="ARBA" id="ARBA00022692"/>
    </source>
</evidence>
<keyword evidence="7" id="KW-0325">Glycoprotein</keyword>
<accession>A0AAW0IQA1</accession>
<name>A0AAW0IQA1_QUESU</name>
<dbReference type="PANTHER" id="PTHR48063">
    <property type="entry name" value="LRR RECEPTOR-LIKE KINASE"/>
    <property type="match status" value="1"/>
</dbReference>
<evidence type="ECO:0000256" key="5">
    <source>
        <dbReference type="ARBA" id="ARBA00023136"/>
    </source>
</evidence>
<evidence type="ECO:0000256" key="7">
    <source>
        <dbReference type="ARBA" id="ARBA00023180"/>
    </source>
</evidence>
<evidence type="ECO:0000256" key="1">
    <source>
        <dbReference type="ARBA" id="ARBA00004479"/>
    </source>
</evidence>
<comment type="subcellular location">
    <subcellularLocation>
        <location evidence="1">Membrane</location>
        <topology evidence="1">Single-pass type I membrane protein</topology>
    </subcellularLocation>
</comment>
<dbReference type="InterPro" id="IPR001611">
    <property type="entry name" value="Leu-rich_rpt"/>
</dbReference>